<evidence type="ECO:0000256" key="1">
    <source>
        <dbReference type="SAM" id="MobiDB-lite"/>
    </source>
</evidence>
<comment type="caution">
    <text evidence="2">The sequence shown here is derived from an EMBL/GenBank/DDBJ whole genome shotgun (WGS) entry which is preliminary data.</text>
</comment>
<feature type="region of interest" description="Disordered" evidence="1">
    <location>
        <begin position="1"/>
        <end position="57"/>
    </location>
</feature>
<sequence length="106" mass="11513">MAGEILAMGNIVIRRPSKPLETSPKRQNRLGTLDHAQEPSEVTRKAPSPPEAVGLGPRTDQYCWTAVRQCLNVPETPRASRIPEAPPSIATTLQSEHIVKALPATL</sequence>
<dbReference type="Proteomes" id="UP000325313">
    <property type="component" value="Unassembled WGS sequence"/>
</dbReference>
<dbReference type="AlphaFoldDB" id="A0A5B0QRY2"/>
<feature type="compositionally biased region" description="Basic and acidic residues" evidence="1">
    <location>
        <begin position="35"/>
        <end position="44"/>
    </location>
</feature>
<reference evidence="2 3" key="1">
    <citation type="submission" date="2019-05" db="EMBL/GenBank/DDBJ databases">
        <title>Emergence of the Ug99 lineage of the wheat stem rust pathogen through somatic hybridization.</title>
        <authorList>
            <person name="Li F."/>
            <person name="Upadhyaya N.M."/>
            <person name="Sperschneider J."/>
            <person name="Matny O."/>
            <person name="Nguyen-Phuc H."/>
            <person name="Mago R."/>
            <person name="Raley C."/>
            <person name="Miller M.E."/>
            <person name="Silverstein K.A.T."/>
            <person name="Henningsen E."/>
            <person name="Hirsch C.D."/>
            <person name="Visser B."/>
            <person name="Pretorius Z.A."/>
            <person name="Steffenson B.J."/>
            <person name="Schwessinger B."/>
            <person name="Dodds P.N."/>
            <person name="Figueroa M."/>
        </authorList>
    </citation>
    <scope>NUCLEOTIDE SEQUENCE [LARGE SCALE GENOMIC DNA]</scope>
    <source>
        <strain evidence="2 3">Ug99</strain>
    </source>
</reference>
<dbReference type="EMBL" id="VDEP01000271">
    <property type="protein sequence ID" value="KAA1115986.1"/>
    <property type="molecule type" value="Genomic_DNA"/>
</dbReference>
<proteinExistence type="predicted"/>
<evidence type="ECO:0000313" key="3">
    <source>
        <dbReference type="Proteomes" id="UP000325313"/>
    </source>
</evidence>
<evidence type="ECO:0000313" key="2">
    <source>
        <dbReference type="EMBL" id="KAA1115986.1"/>
    </source>
</evidence>
<organism evidence="2 3">
    <name type="scientific">Puccinia graminis f. sp. tritici</name>
    <dbReference type="NCBI Taxonomy" id="56615"/>
    <lineage>
        <taxon>Eukaryota</taxon>
        <taxon>Fungi</taxon>
        <taxon>Dikarya</taxon>
        <taxon>Basidiomycota</taxon>
        <taxon>Pucciniomycotina</taxon>
        <taxon>Pucciniomycetes</taxon>
        <taxon>Pucciniales</taxon>
        <taxon>Pucciniaceae</taxon>
        <taxon>Puccinia</taxon>
    </lineage>
</organism>
<accession>A0A5B0QRY2</accession>
<name>A0A5B0QRY2_PUCGR</name>
<protein>
    <submittedName>
        <fullName evidence="2">Uncharacterized protein</fullName>
    </submittedName>
</protein>
<gene>
    <name evidence="2" type="ORF">PGTUg99_029811</name>
</gene>